<evidence type="ECO:0000256" key="4">
    <source>
        <dbReference type="ARBA" id="ARBA00022833"/>
    </source>
</evidence>
<evidence type="ECO:0000313" key="7">
    <source>
        <dbReference type="EMBL" id="MDA4844183.1"/>
    </source>
</evidence>
<keyword evidence="8" id="KW-1185">Reference proteome</keyword>
<evidence type="ECO:0000259" key="6">
    <source>
        <dbReference type="SMART" id="SM00849"/>
    </source>
</evidence>
<keyword evidence="3" id="KW-0378">Hydrolase</keyword>
<dbReference type="RefSeq" id="WP_271087706.1">
    <property type="nucleotide sequence ID" value="NZ_JAPJZH010000001.1"/>
</dbReference>
<feature type="chain" id="PRO_5046232840" evidence="5">
    <location>
        <begin position="33"/>
        <end position="317"/>
    </location>
</feature>
<dbReference type="Proteomes" id="UP001148313">
    <property type="component" value="Unassembled WGS sequence"/>
</dbReference>
<reference evidence="7" key="1">
    <citation type="submission" date="2022-11" db="EMBL/GenBank/DDBJ databases">
        <title>Hoeflea poritis sp. nov., isolated from scleractinian coral Porites lutea.</title>
        <authorList>
            <person name="Zhang G."/>
            <person name="Wei Q."/>
            <person name="Cai L."/>
        </authorList>
    </citation>
    <scope>NUCLEOTIDE SEQUENCE</scope>
    <source>
        <strain evidence="7">E7-10</strain>
    </source>
</reference>
<evidence type="ECO:0000313" key="8">
    <source>
        <dbReference type="Proteomes" id="UP001148313"/>
    </source>
</evidence>
<name>A0ABT4VHK6_9HYPH</name>
<dbReference type="InterPro" id="IPR036866">
    <property type="entry name" value="RibonucZ/Hydroxyglut_hydro"/>
</dbReference>
<dbReference type="PANTHER" id="PTHR42978">
    <property type="entry name" value="QUORUM-QUENCHING LACTONASE YTNP-RELATED-RELATED"/>
    <property type="match status" value="1"/>
</dbReference>
<evidence type="ECO:0000256" key="2">
    <source>
        <dbReference type="ARBA" id="ARBA00022723"/>
    </source>
</evidence>
<proteinExistence type="inferred from homology"/>
<evidence type="ECO:0000256" key="1">
    <source>
        <dbReference type="ARBA" id="ARBA00007749"/>
    </source>
</evidence>
<organism evidence="7 8">
    <name type="scientific">Hoeflea poritis</name>
    <dbReference type="NCBI Taxonomy" id="2993659"/>
    <lineage>
        <taxon>Bacteria</taxon>
        <taxon>Pseudomonadati</taxon>
        <taxon>Pseudomonadota</taxon>
        <taxon>Alphaproteobacteria</taxon>
        <taxon>Hyphomicrobiales</taxon>
        <taxon>Rhizobiaceae</taxon>
        <taxon>Hoeflea</taxon>
    </lineage>
</organism>
<dbReference type="Pfam" id="PF00753">
    <property type="entry name" value="Lactamase_B"/>
    <property type="match status" value="1"/>
</dbReference>
<comment type="similarity">
    <text evidence="1">Belongs to the metallo-beta-lactamase superfamily.</text>
</comment>
<keyword evidence="4" id="KW-0862">Zinc</keyword>
<sequence length="317" mass="33419">MSEVTITRRSALLGAAALPAAAGLAGAAPAFAAAPMQSGGGTPFARFKVGGFEVNTLLDNSLTREDPQNIFGKNVSAEEFNSVSAENLIPADKTRFFFTPTVINTGSELVLFDTGLGAGGGGNIVGALASAGYTPDQIDVVVITHMHPDHIGGLMGESGPTFPNARYVTGETEYNFWTTEGAEGGAGPLVAKNVVPLAEKMTFLKDGGTVVSGITAMATFGHTPGHMAYMIESDGGQVLLTADLANHYVWSVAYPDWEVLFDMDKENAAAQRRKVLGMLASDKIPFVGYHMPFPALGYVETRADGFRYVPASYQLQL</sequence>
<keyword evidence="5" id="KW-0732">Signal</keyword>
<protein>
    <submittedName>
        <fullName evidence="7">MBL fold metallo-hydrolase</fullName>
    </submittedName>
</protein>
<dbReference type="InterPro" id="IPR001279">
    <property type="entry name" value="Metallo-B-lactamas"/>
</dbReference>
<dbReference type="PROSITE" id="PS51318">
    <property type="entry name" value="TAT"/>
    <property type="match status" value="1"/>
</dbReference>
<evidence type="ECO:0000256" key="3">
    <source>
        <dbReference type="ARBA" id="ARBA00022801"/>
    </source>
</evidence>
<feature type="signal peptide" evidence="5">
    <location>
        <begin position="1"/>
        <end position="32"/>
    </location>
</feature>
<comment type="caution">
    <text evidence="7">The sequence shown here is derived from an EMBL/GenBank/DDBJ whole genome shotgun (WGS) entry which is preliminary data.</text>
</comment>
<dbReference type="PANTHER" id="PTHR42978:SF6">
    <property type="entry name" value="QUORUM-QUENCHING LACTONASE YTNP-RELATED"/>
    <property type="match status" value="1"/>
</dbReference>
<keyword evidence="2" id="KW-0479">Metal-binding</keyword>
<dbReference type="EMBL" id="JAPJZH010000001">
    <property type="protein sequence ID" value="MDA4844183.1"/>
    <property type="molecule type" value="Genomic_DNA"/>
</dbReference>
<dbReference type="CDD" id="cd07720">
    <property type="entry name" value="OPHC2-like_MBL-fold"/>
    <property type="match status" value="1"/>
</dbReference>
<dbReference type="InterPro" id="IPR051013">
    <property type="entry name" value="MBL_superfamily_lactonases"/>
</dbReference>
<dbReference type="SMART" id="SM00849">
    <property type="entry name" value="Lactamase_B"/>
    <property type="match status" value="1"/>
</dbReference>
<evidence type="ECO:0000256" key="5">
    <source>
        <dbReference type="SAM" id="SignalP"/>
    </source>
</evidence>
<gene>
    <name evidence="7" type="ORF">OOZ53_02430</name>
</gene>
<accession>A0ABT4VHK6</accession>
<dbReference type="SUPFAM" id="SSF56281">
    <property type="entry name" value="Metallo-hydrolase/oxidoreductase"/>
    <property type="match status" value="1"/>
</dbReference>
<dbReference type="Gene3D" id="3.60.15.10">
    <property type="entry name" value="Ribonuclease Z/Hydroxyacylglutathione hydrolase-like"/>
    <property type="match status" value="1"/>
</dbReference>
<dbReference type="InterPro" id="IPR006311">
    <property type="entry name" value="TAT_signal"/>
</dbReference>
<feature type="domain" description="Metallo-beta-lactamase" evidence="6">
    <location>
        <begin position="97"/>
        <end position="290"/>
    </location>
</feature>